<feature type="domain" description="Spore protein YkvP/CgeB glycosyl transferase-like" evidence="1">
    <location>
        <begin position="261"/>
        <end position="390"/>
    </location>
</feature>
<comment type="caution">
    <text evidence="2">The sequence shown here is derived from an EMBL/GenBank/DDBJ whole genome shotgun (WGS) entry which is preliminary data.</text>
</comment>
<evidence type="ECO:0000313" key="2">
    <source>
        <dbReference type="EMBL" id="HGZ12668.1"/>
    </source>
</evidence>
<dbReference type="Pfam" id="PF13524">
    <property type="entry name" value="Glyco_trans_1_2"/>
    <property type="match status" value="1"/>
</dbReference>
<protein>
    <recommendedName>
        <fullName evidence="1">Spore protein YkvP/CgeB glycosyl transferase-like domain-containing protein</fullName>
    </recommendedName>
</protein>
<name>A0A7C5AN50_9BACT</name>
<gene>
    <name evidence="2" type="ORF">ENW48_10725</name>
</gene>
<organism evidence="2">
    <name type="scientific">Desulfobacca acetoxidans</name>
    <dbReference type="NCBI Taxonomy" id="60893"/>
    <lineage>
        <taxon>Bacteria</taxon>
        <taxon>Pseudomonadati</taxon>
        <taxon>Thermodesulfobacteriota</taxon>
        <taxon>Desulfobaccia</taxon>
        <taxon>Desulfobaccales</taxon>
        <taxon>Desulfobaccaceae</taxon>
        <taxon>Desulfobacca</taxon>
    </lineage>
</organism>
<reference evidence="2" key="1">
    <citation type="journal article" date="2020" name="mSystems">
        <title>Genome- and Community-Level Interaction Insights into Carbon Utilization and Element Cycling Functions of Hydrothermarchaeota in Hydrothermal Sediment.</title>
        <authorList>
            <person name="Zhou Z."/>
            <person name="Liu Y."/>
            <person name="Xu W."/>
            <person name="Pan J."/>
            <person name="Luo Z.H."/>
            <person name="Li M."/>
        </authorList>
    </citation>
    <scope>NUCLEOTIDE SEQUENCE [LARGE SCALE GENOMIC DNA]</scope>
    <source>
        <strain evidence="2">SpSt-853</strain>
    </source>
</reference>
<evidence type="ECO:0000259" key="1">
    <source>
        <dbReference type="Pfam" id="PF13524"/>
    </source>
</evidence>
<dbReference type="InterPro" id="IPR055259">
    <property type="entry name" value="YkvP/CgeB_Glyco_trans-like"/>
</dbReference>
<dbReference type="AlphaFoldDB" id="A0A7C5AN50"/>
<proteinExistence type="predicted"/>
<accession>A0A7C5AN50</accession>
<sequence>MEAPSRIIRYLRDRRRSGPPRRVFFLRQHFFLEEECLRAFRVMGLEVRAFEVGESWAAETIARLCPELVEFLPDFVFCINHIGFDKSGWLTGLLREARLPAATWYVDHPDFIIRAHPENVSDWVAVFVWDKNYVENLQKMGFPLVTYLPLAADTQLFRPYRHPPVDRFGRHAAAFVGGTWSSRVDQQLARYQRQPALLAYIEAAAVNFRYSPHYQAKEDLAEVYPGYKALPVADQVDLEAATLWLASKWDRVERVSALLPAGLKVFGDPAWLQYLPDPEAYGGPLHYHRELPAFYQCVEVNLNFTSLQMKNGLNQRVFDVPAAGAFLLTDHKEALFEVFGPDEVVTYRSLEEAREKLDFYLRYPETRRRLATRARERVLSQHTYGHRLQVVVQQLTRVFFSPGSRFPQSFPGNKPAFERALPDK</sequence>
<dbReference type="EMBL" id="DTKJ01000074">
    <property type="protein sequence ID" value="HGZ12668.1"/>
    <property type="molecule type" value="Genomic_DNA"/>
</dbReference>